<dbReference type="AlphaFoldDB" id="G2YXX2"/>
<dbReference type="STRING" id="999810.G2YXX2"/>
<reference evidence="3" key="1">
    <citation type="journal article" date="2011" name="PLoS Genet.">
        <title>Genomic analysis of the necrotrophic fungal pathogens Sclerotinia sclerotiorum and Botrytis cinerea.</title>
        <authorList>
            <person name="Amselem J."/>
            <person name="Cuomo C.A."/>
            <person name="van Kan J.A."/>
            <person name="Viaud M."/>
            <person name="Benito E.P."/>
            <person name="Couloux A."/>
            <person name="Coutinho P.M."/>
            <person name="de Vries R.P."/>
            <person name="Dyer P.S."/>
            <person name="Fillinger S."/>
            <person name="Fournier E."/>
            <person name="Gout L."/>
            <person name="Hahn M."/>
            <person name="Kohn L."/>
            <person name="Lapalu N."/>
            <person name="Plummer K.M."/>
            <person name="Pradier J.M."/>
            <person name="Quevillon E."/>
            <person name="Sharon A."/>
            <person name="Simon A."/>
            <person name="ten Have A."/>
            <person name="Tudzynski B."/>
            <person name="Tudzynski P."/>
            <person name="Wincker P."/>
            <person name="Andrew M."/>
            <person name="Anthouard V."/>
            <person name="Beever R.E."/>
            <person name="Beffa R."/>
            <person name="Benoit I."/>
            <person name="Bouzid O."/>
            <person name="Brault B."/>
            <person name="Chen Z."/>
            <person name="Choquer M."/>
            <person name="Collemare J."/>
            <person name="Cotton P."/>
            <person name="Danchin E.G."/>
            <person name="Da Silva C."/>
            <person name="Gautier A."/>
            <person name="Giraud C."/>
            <person name="Giraud T."/>
            <person name="Gonzalez C."/>
            <person name="Grossetete S."/>
            <person name="Guldener U."/>
            <person name="Henrissat B."/>
            <person name="Howlett B.J."/>
            <person name="Kodira C."/>
            <person name="Kretschmer M."/>
            <person name="Lappartient A."/>
            <person name="Leroch M."/>
            <person name="Levis C."/>
            <person name="Mauceli E."/>
            <person name="Neuveglise C."/>
            <person name="Oeser B."/>
            <person name="Pearson M."/>
            <person name="Poulain J."/>
            <person name="Poussereau N."/>
            <person name="Quesneville H."/>
            <person name="Rascle C."/>
            <person name="Schumacher J."/>
            <person name="Segurens B."/>
            <person name="Sexton A."/>
            <person name="Silva E."/>
            <person name="Sirven C."/>
            <person name="Soanes D.M."/>
            <person name="Talbot N.J."/>
            <person name="Templeton M."/>
            <person name="Yandava C."/>
            <person name="Yarden O."/>
            <person name="Zeng Q."/>
            <person name="Rollins J.A."/>
            <person name="Lebrun M.H."/>
            <person name="Dickman M."/>
        </authorList>
    </citation>
    <scope>NUCLEOTIDE SEQUENCE [LARGE SCALE GENOMIC DNA]</scope>
    <source>
        <strain evidence="3">T4</strain>
    </source>
</reference>
<dbReference type="EMBL" id="FQ790360">
    <property type="protein sequence ID" value="CCD56470.1"/>
    <property type="molecule type" value="Genomic_DNA"/>
</dbReference>
<name>G2YXX2_BOTF4</name>
<proteinExistence type="predicted"/>
<sequence length="83" mass="9042">MKCLLPVAATLQWVAYVQAKAAFAHFMVTNSQNYTAADWSDDISLAQAAHIDAFALNMAYDDPDSISSSHLTMPATVPGPWIR</sequence>
<accession>G2YXX2</accession>
<dbReference type="GO" id="GO:0051118">
    <property type="term" value="F:glucan endo-1,3-alpha-glucosidase activity"/>
    <property type="evidence" value="ECO:0007669"/>
    <property type="project" value="InterPro"/>
</dbReference>
<feature type="chain" id="PRO_5003440875" evidence="1">
    <location>
        <begin position="20"/>
        <end position="83"/>
    </location>
</feature>
<organism evidence="2 3">
    <name type="scientific">Botryotinia fuckeliana (strain T4)</name>
    <name type="common">Noble rot fungus</name>
    <name type="synonym">Botrytis cinerea</name>
    <dbReference type="NCBI Taxonomy" id="999810"/>
    <lineage>
        <taxon>Eukaryota</taxon>
        <taxon>Fungi</taxon>
        <taxon>Dikarya</taxon>
        <taxon>Ascomycota</taxon>
        <taxon>Pezizomycotina</taxon>
        <taxon>Leotiomycetes</taxon>
        <taxon>Helotiales</taxon>
        <taxon>Sclerotiniaceae</taxon>
        <taxon>Botrytis</taxon>
    </lineage>
</organism>
<evidence type="ECO:0000313" key="3">
    <source>
        <dbReference type="Proteomes" id="UP000008177"/>
    </source>
</evidence>
<feature type="signal peptide" evidence="1">
    <location>
        <begin position="1"/>
        <end position="19"/>
    </location>
</feature>
<gene>
    <name evidence="2" type="ORF">BofuT4_uP146390.1</name>
</gene>
<dbReference type="InterPro" id="IPR005197">
    <property type="entry name" value="Glyco_hydro_71"/>
</dbReference>
<evidence type="ECO:0000256" key="1">
    <source>
        <dbReference type="SAM" id="SignalP"/>
    </source>
</evidence>
<protein>
    <submittedName>
        <fullName evidence="2">Uncharacterized protein</fullName>
    </submittedName>
</protein>
<dbReference type="InParanoid" id="G2YXX2"/>
<evidence type="ECO:0000313" key="2">
    <source>
        <dbReference type="EMBL" id="CCD56470.1"/>
    </source>
</evidence>
<dbReference type="HOGENOM" id="CLU_2542329_0_0_1"/>
<keyword evidence="1" id="KW-0732">Signal</keyword>
<dbReference type="Proteomes" id="UP000008177">
    <property type="component" value="Unplaced contigs"/>
</dbReference>
<dbReference type="Pfam" id="PF03659">
    <property type="entry name" value="Glyco_hydro_71"/>
    <property type="match status" value="1"/>
</dbReference>